<comment type="caution">
    <text evidence="1">The sequence shown here is derived from an EMBL/GenBank/DDBJ whole genome shotgun (WGS) entry which is preliminary data.</text>
</comment>
<organism evidence="1 2">
    <name type="scientific">Thermoproteota archaeon</name>
    <dbReference type="NCBI Taxonomy" id="2056631"/>
    <lineage>
        <taxon>Archaea</taxon>
        <taxon>Thermoproteota</taxon>
    </lineage>
</organism>
<sequence length="830" mass="89280">AYYVLTQAHEGLPNAQLFNNLGDDRYLKLDGSNANSNINIGSYDFTTSGALNTDTYNANDGTNLFEWDSTNNLLKFLRNITLENGEYITNATDGHIRLVGVGGTYNQWIDFDLSSQWFGCDITTSLGNLRFSASPLIGDDVDFIFGSASDVRLRWTTSGNDHLQLTIPVGTSAQSGNWVIATKGGDYGHPVNSNPTIYLHSATGPETATDEWISFQHNQIDAKIETGTGDLILEPAGSVVINTLNTNTYNAHDGTNLFEWDSANNRIKFFKDIYATAKDITFTGIGSFGTLHVAGQGVINYSGLFQQHLYLKGMNGTTPPTSYRGGSLSFYKDKDNIAGYVYANSNGDLVFDTTPQATHIDTGNARINFETGDITGAAITGTSLTDGTLSISGGEISSANALNLKLSNDNDDYLVIRTVNNAPEITTAGNSQLKINSDYGRVISDADWSFDPDNIRETYFPSIYNKRIGLFRGHKTSATGTYESEMGLAFATVGNAATRYLYGFFGYTIADATHDSNHIDLAGGLGSAYLPAGYTGTTTQVIGLWGYSTIYGGTATNAIGVKGGVLVDDATATNVYLFKGDRVITNYPTIRNAYGLYIPNINFGSNLNYAIYSEGGDVELTDGNLTTTGTGSFGSALIGDGGTTNYTEIKDDGEINLHGTARVLRDLWIDVSGIKAPGAKPATEVSHGNLETAAWQFSNEGVEANQESVSWRIAPPYDMDRTEGVKIRVGWSSASTGNVKWQLEYRWLSEDEDTTQGAEETLTVVDAASTTANGLVVTDITGINAPSATDASIIFRLTRLSADAQDTISDTVELHGICFNYVSDKLGEAI</sequence>
<dbReference type="AlphaFoldDB" id="A0A497ELA5"/>
<reference evidence="1 2" key="1">
    <citation type="submission" date="2018-06" db="EMBL/GenBank/DDBJ databases">
        <title>Extensive metabolic versatility and redundancy in microbially diverse, dynamic hydrothermal sediments.</title>
        <authorList>
            <person name="Dombrowski N."/>
            <person name="Teske A."/>
            <person name="Baker B.J."/>
        </authorList>
    </citation>
    <scope>NUCLEOTIDE SEQUENCE [LARGE SCALE GENOMIC DNA]</scope>
    <source>
        <strain evidence="1">B66_G16</strain>
    </source>
</reference>
<evidence type="ECO:0000313" key="1">
    <source>
        <dbReference type="EMBL" id="RLE45647.1"/>
    </source>
</evidence>
<name>A0A497ELA5_9CREN</name>
<dbReference type="EMBL" id="QMQV01000240">
    <property type="protein sequence ID" value="RLE45647.1"/>
    <property type="molecule type" value="Genomic_DNA"/>
</dbReference>
<protein>
    <submittedName>
        <fullName evidence="1">Uncharacterized protein</fullName>
    </submittedName>
</protein>
<dbReference type="Proteomes" id="UP000278475">
    <property type="component" value="Unassembled WGS sequence"/>
</dbReference>
<evidence type="ECO:0000313" key="2">
    <source>
        <dbReference type="Proteomes" id="UP000278475"/>
    </source>
</evidence>
<gene>
    <name evidence="1" type="ORF">DRJ31_11005</name>
</gene>
<feature type="non-terminal residue" evidence="1">
    <location>
        <position position="1"/>
    </location>
</feature>
<accession>A0A497ELA5</accession>
<proteinExistence type="predicted"/>